<dbReference type="EMBL" id="CAUJNA010003587">
    <property type="protein sequence ID" value="CAJ1405492.1"/>
    <property type="molecule type" value="Genomic_DNA"/>
</dbReference>
<accession>A0AA36JH18</accession>
<evidence type="ECO:0000313" key="3">
    <source>
        <dbReference type="EMBL" id="CAJ1405492.1"/>
    </source>
</evidence>
<dbReference type="GO" id="GO:0005509">
    <property type="term" value="F:calcium ion binding"/>
    <property type="evidence" value="ECO:0007669"/>
    <property type="project" value="InterPro"/>
</dbReference>
<dbReference type="InterPro" id="IPR018247">
    <property type="entry name" value="EF_Hand_1_Ca_BS"/>
</dbReference>
<dbReference type="InterPro" id="IPR002048">
    <property type="entry name" value="EF_hand_dom"/>
</dbReference>
<comment type="caution">
    <text evidence="3">The sequence shown here is derived from an EMBL/GenBank/DDBJ whole genome shotgun (WGS) entry which is preliminary data.</text>
</comment>
<keyword evidence="4" id="KW-1185">Reference proteome</keyword>
<proteinExistence type="predicted"/>
<evidence type="ECO:0000313" key="4">
    <source>
        <dbReference type="Proteomes" id="UP001178507"/>
    </source>
</evidence>
<dbReference type="Proteomes" id="UP001178507">
    <property type="component" value="Unassembled WGS sequence"/>
</dbReference>
<feature type="domain" description="EF-hand" evidence="2">
    <location>
        <begin position="29"/>
        <end position="64"/>
    </location>
</feature>
<gene>
    <name evidence="3" type="ORF">EVOR1521_LOCUS27683</name>
</gene>
<dbReference type="PROSITE" id="PS50222">
    <property type="entry name" value="EF_HAND_2"/>
    <property type="match status" value="1"/>
</dbReference>
<sequence>MGSTSSVFENCVALRDLAPCQDPGVRSDRLEEMMQELFRLQDLNCNGTLEEAELLKLNEKIAILHGGSDAECSSVRRRYSQIFRSELNAEGPVTFTRFRRYMYRTLDALDPDEPTQAMILDQFIAEADLALATFPGSLKVNPGFMKAGAHP</sequence>
<dbReference type="AlphaFoldDB" id="A0AA36JH18"/>
<dbReference type="SUPFAM" id="SSF47473">
    <property type="entry name" value="EF-hand"/>
    <property type="match status" value="1"/>
</dbReference>
<evidence type="ECO:0000259" key="2">
    <source>
        <dbReference type="PROSITE" id="PS50222"/>
    </source>
</evidence>
<evidence type="ECO:0000256" key="1">
    <source>
        <dbReference type="ARBA" id="ARBA00022837"/>
    </source>
</evidence>
<reference evidence="3" key="1">
    <citation type="submission" date="2023-08" db="EMBL/GenBank/DDBJ databases">
        <authorList>
            <person name="Chen Y."/>
            <person name="Shah S."/>
            <person name="Dougan E. K."/>
            <person name="Thang M."/>
            <person name="Chan C."/>
        </authorList>
    </citation>
    <scope>NUCLEOTIDE SEQUENCE</scope>
</reference>
<name>A0AA36JH18_9DINO</name>
<dbReference type="Gene3D" id="1.10.238.10">
    <property type="entry name" value="EF-hand"/>
    <property type="match status" value="1"/>
</dbReference>
<organism evidence="3 4">
    <name type="scientific">Effrenium voratum</name>
    <dbReference type="NCBI Taxonomy" id="2562239"/>
    <lineage>
        <taxon>Eukaryota</taxon>
        <taxon>Sar</taxon>
        <taxon>Alveolata</taxon>
        <taxon>Dinophyceae</taxon>
        <taxon>Suessiales</taxon>
        <taxon>Symbiodiniaceae</taxon>
        <taxon>Effrenium</taxon>
    </lineage>
</organism>
<dbReference type="InterPro" id="IPR011992">
    <property type="entry name" value="EF-hand-dom_pair"/>
</dbReference>
<dbReference type="PROSITE" id="PS00018">
    <property type="entry name" value="EF_HAND_1"/>
    <property type="match status" value="1"/>
</dbReference>
<protein>
    <recommendedName>
        <fullName evidence="2">EF-hand domain-containing protein</fullName>
    </recommendedName>
</protein>
<keyword evidence="1" id="KW-0106">Calcium</keyword>